<evidence type="ECO:0000313" key="3">
    <source>
        <dbReference type="Proteomes" id="UP000010433"/>
    </source>
</evidence>
<dbReference type="STRING" id="1127699.HMPREF9151_02563"/>
<dbReference type="EMBL" id="AMEP01000164">
    <property type="protein sequence ID" value="EKX96161.1"/>
    <property type="molecule type" value="Genomic_DNA"/>
</dbReference>
<feature type="chain" id="PRO_5003954584" description="Outer membrane protein beta-barrel domain-containing protein" evidence="1">
    <location>
        <begin position="20"/>
        <end position="680"/>
    </location>
</feature>
<evidence type="ECO:0000313" key="2">
    <source>
        <dbReference type="EMBL" id="EKX96161.1"/>
    </source>
</evidence>
<dbReference type="HOGENOM" id="CLU_019825_0_1_10"/>
<dbReference type="RefSeq" id="WP_009161423.1">
    <property type="nucleotide sequence ID" value="NZ_KB290963.1"/>
</dbReference>
<organism evidence="2 3">
    <name type="scientific">Hoylesella saccharolytica F0055</name>
    <dbReference type="NCBI Taxonomy" id="1127699"/>
    <lineage>
        <taxon>Bacteria</taxon>
        <taxon>Pseudomonadati</taxon>
        <taxon>Bacteroidota</taxon>
        <taxon>Bacteroidia</taxon>
        <taxon>Bacteroidales</taxon>
        <taxon>Prevotellaceae</taxon>
        <taxon>Hoylesella</taxon>
    </lineage>
</organism>
<reference evidence="2 3" key="1">
    <citation type="submission" date="2012-05" db="EMBL/GenBank/DDBJ databases">
        <authorList>
            <person name="Weinstock G."/>
            <person name="Sodergren E."/>
            <person name="Lobos E.A."/>
            <person name="Fulton L."/>
            <person name="Fulton R."/>
            <person name="Courtney L."/>
            <person name="Fronick C."/>
            <person name="O'Laughlin M."/>
            <person name="Godfrey J."/>
            <person name="Wilson R.M."/>
            <person name="Miner T."/>
            <person name="Farmer C."/>
            <person name="Delehaunty K."/>
            <person name="Cordes M."/>
            <person name="Minx P."/>
            <person name="Tomlinson C."/>
            <person name="Chen J."/>
            <person name="Wollam A."/>
            <person name="Pepin K.H."/>
            <person name="Bhonagiri V."/>
            <person name="Zhang X."/>
            <person name="Suruliraj S."/>
            <person name="Warren W."/>
            <person name="Mitreva M."/>
            <person name="Mardis E.R."/>
            <person name="Wilson R.K."/>
        </authorList>
    </citation>
    <scope>NUCLEOTIDE SEQUENCE [LARGE SCALE GENOMIC DNA]</scope>
    <source>
        <strain evidence="2 3">F0055</strain>
    </source>
</reference>
<feature type="signal peptide" evidence="1">
    <location>
        <begin position="1"/>
        <end position="19"/>
    </location>
</feature>
<sequence length="680" mass="78684">MKKKIILTFMLGICLPIVAQQVDEINLKEVEVKAARFVLKPDGRLIFPSDAQKNASTSGFSLINKLALPGIRVDETLRTVTSIRQEGTVQLRINGIIATKEELLSMEPKAVKSIHFIDQPGIRYGTDVAFVIDIRVQKAANGYVLGFDGVNSVTTYNGDNSFYYNANHNNSEIGVTYDFGYNDFRGERTDEAARYELVDGSLYTVQRNDETARNRYFGHCIQLKYNLADSASYVFQTRLSTAFSRMPDNNSVCQITTPTQSYKAFSEQKDKDFTPILDLYFFRDLGKHQSVTANMVGTFIRTDLESSYNEGAPYAYSVAGNSYSLIGEAIYENRLKPFLLSLGFNGSLKYTRNSYQKDVSLTDNLHHESVYCFAEIKGKLFGANYTADIGVSNQRYRQDENRYNYWLWRPKLTLSYPFLKVFNVKYDFEMSEHMSQMANISRAEIRQNSMEWTVGNPELRPYKRTSHTFSLDFEQPRISSGIKMEYRINSNCSMDKYVRTADNRFLYSKTNQQNINMLYVNNYTRWDMVPEKLSVMVFGGIYRFFNQGDDYRHYHTSYNYGANVQAYLNQWTITGYADNGWEFIEGEHLNRNHSTIYLSVSYRVGAFEIGLFCQHPFRKNPIMNSSKVLNRYLNKETFYRNSSFGNMISLNFAWKFTKGRQYKQMQRTMNNKDTDTGILK</sequence>
<name>L1MYX0_9BACT</name>
<keyword evidence="3" id="KW-1185">Reference proteome</keyword>
<dbReference type="SUPFAM" id="SSF56935">
    <property type="entry name" value="Porins"/>
    <property type="match status" value="1"/>
</dbReference>
<proteinExistence type="predicted"/>
<dbReference type="OrthoDB" id="1098137at2"/>
<evidence type="ECO:0000256" key="1">
    <source>
        <dbReference type="SAM" id="SignalP"/>
    </source>
</evidence>
<accession>L1MYX0</accession>
<evidence type="ECO:0008006" key="4">
    <source>
        <dbReference type="Google" id="ProtNLM"/>
    </source>
</evidence>
<dbReference type="Proteomes" id="UP000010433">
    <property type="component" value="Unassembled WGS sequence"/>
</dbReference>
<dbReference type="PATRIC" id="fig|1127699.3.peg.2357"/>
<dbReference type="AlphaFoldDB" id="L1MYX0"/>
<comment type="caution">
    <text evidence="2">The sequence shown here is derived from an EMBL/GenBank/DDBJ whole genome shotgun (WGS) entry which is preliminary data.</text>
</comment>
<keyword evidence="1" id="KW-0732">Signal</keyword>
<protein>
    <recommendedName>
        <fullName evidence="4">Outer membrane protein beta-barrel domain-containing protein</fullName>
    </recommendedName>
</protein>
<gene>
    <name evidence="2" type="ORF">HMPREF9151_02563</name>
</gene>